<evidence type="ECO:0000256" key="3">
    <source>
        <dbReference type="ARBA" id="ARBA00023163"/>
    </source>
</evidence>
<dbReference type="Gene3D" id="1.10.10.10">
    <property type="entry name" value="Winged helix-like DNA-binding domain superfamily/Winged helix DNA-binding domain"/>
    <property type="match status" value="1"/>
</dbReference>
<dbReference type="InterPro" id="IPR000524">
    <property type="entry name" value="Tscrpt_reg_HTH_GntR"/>
</dbReference>
<dbReference type="InterPro" id="IPR011711">
    <property type="entry name" value="GntR_C"/>
</dbReference>
<dbReference type="PANTHER" id="PTHR43537">
    <property type="entry name" value="TRANSCRIPTIONAL REGULATOR, GNTR FAMILY"/>
    <property type="match status" value="1"/>
</dbReference>
<sequence length="227" mass="25926">MSEIKEQIIESKPLREQVADIVRGMILRGEIKAGEQISERTIGQMLHVSTTPVKEAFRSLQAEGLIYTRPRRGSFVSEISIDNMLEIAFMRSALEGVVAYYAAKNATDSQLVEMSRILDVVYPLLSRKDEKSLEEIQQYNVSFHSIIRQTCNNNYLVHQIETLRTIDHSFRKAARMKYIEEPIPAHQEHKEILAAISSHNSSLSEKLMVSHIRRVALFVADCAKKIQ</sequence>
<dbReference type="PROSITE" id="PS50949">
    <property type="entry name" value="HTH_GNTR"/>
    <property type="match status" value="1"/>
</dbReference>
<dbReference type="CDD" id="cd07377">
    <property type="entry name" value="WHTH_GntR"/>
    <property type="match status" value="1"/>
</dbReference>
<feature type="domain" description="HTH gntR-type" evidence="4">
    <location>
        <begin position="12"/>
        <end position="79"/>
    </location>
</feature>
<dbReference type="InterPro" id="IPR036388">
    <property type="entry name" value="WH-like_DNA-bd_sf"/>
</dbReference>
<dbReference type="PANTHER" id="PTHR43537:SF49">
    <property type="entry name" value="TRANSCRIPTIONAL REGULATORY PROTEIN"/>
    <property type="match status" value="1"/>
</dbReference>
<dbReference type="GO" id="GO:0003677">
    <property type="term" value="F:DNA binding"/>
    <property type="evidence" value="ECO:0007669"/>
    <property type="project" value="UniProtKB-KW"/>
</dbReference>
<dbReference type="InterPro" id="IPR008920">
    <property type="entry name" value="TF_FadR/GntR_C"/>
</dbReference>
<dbReference type="SMART" id="SM00895">
    <property type="entry name" value="FCD"/>
    <property type="match status" value="1"/>
</dbReference>
<evidence type="ECO:0000259" key="4">
    <source>
        <dbReference type="PROSITE" id="PS50949"/>
    </source>
</evidence>
<dbReference type="EMBL" id="QSHZ01000018">
    <property type="protein sequence ID" value="RHC54898.1"/>
    <property type="molecule type" value="Genomic_DNA"/>
</dbReference>
<dbReference type="AlphaFoldDB" id="A0A414ATM5"/>
<dbReference type="SUPFAM" id="SSF46785">
    <property type="entry name" value="Winged helix' DNA-binding domain"/>
    <property type="match status" value="1"/>
</dbReference>
<proteinExistence type="predicted"/>
<dbReference type="GO" id="GO:0003700">
    <property type="term" value="F:DNA-binding transcription factor activity"/>
    <property type="evidence" value="ECO:0007669"/>
    <property type="project" value="InterPro"/>
</dbReference>
<evidence type="ECO:0000256" key="1">
    <source>
        <dbReference type="ARBA" id="ARBA00023015"/>
    </source>
</evidence>
<accession>A0A414ATM5</accession>
<dbReference type="SUPFAM" id="SSF48008">
    <property type="entry name" value="GntR ligand-binding domain-like"/>
    <property type="match status" value="1"/>
</dbReference>
<dbReference type="InterPro" id="IPR036390">
    <property type="entry name" value="WH_DNA-bd_sf"/>
</dbReference>
<dbReference type="Gene3D" id="1.20.120.530">
    <property type="entry name" value="GntR ligand-binding domain-like"/>
    <property type="match status" value="1"/>
</dbReference>
<name>A0A414ATM5_9FIRM</name>
<keyword evidence="1" id="KW-0805">Transcription regulation</keyword>
<keyword evidence="2" id="KW-0238">DNA-binding</keyword>
<comment type="caution">
    <text evidence="5">The sequence shown here is derived from an EMBL/GenBank/DDBJ whole genome shotgun (WGS) entry which is preliminary data.</text>
</comment>
<protein>
    <submittedName>
        <fullName evidence="5">GntR family transcriptional regulator</fullName>
    </submittedName>
</protein>
<reference evidence="5 6" key="1">
    <citation type="submission" date="2018-08" db="EMBL/GenBank/DDBJ databases">
        <title>A genome reference for cultivated species of the human gut microbiota.</title>
        <authorList>
            <person name="Zou Y."/>
            <person name="Xue W."/>
            <person name="Luo G."/>
        </authorList>
    </citation>
    <scope>NUCLEOTIDE SEQUENCE [LARGE SCALE GENOMIC DNA]</scope>
    <source>
        <strain evidence="5 6">AM35-14</strain>
    </source>
</reference>
<organism evidence="5 6">
    <name type="scientific">Enterocloster bolteae</name>
    <dbReference type="NCBI Taxonomy" id="208479"/>
    <lineage>
        <taxon>Bacteria</taxon>
        <taxon>Bacillati</taxon>
        <taxon>Bacillota</taxon>
        <taxon>Clostridia</taxon>
        <taxon>Lachnospirales</taxon>
        <taxon>Lachnospiraceae</taxon>
        <taxon>Enterocloster</taxon>
    </lineage>
</organism>
<evidence type="ECO:0000313" key="6">
    <source>
        <dbReference type="Proteomes" id="UP000283975"/>
    </source>
</evidence>
<keyword evidence="3" id="KW-0804">Transcription</keyword>
<evidence type="ECO:0000256" key="2">
    <source>
        <dbReference type="ARBA" id="ARBA00023125"/>
    </source>
</evidence>
<dbReference type="Pfam" id="PF07729">
    <property type="entry name" value="FCD"/>
    <property type="match status" value="1"/>
</dbReference>
<gene>
    <name evidence="5" type="ORF">DW839_17195</name>
</gene>
<dbReference type="Proteomes" id="UP000283975">
    <property type="component" value="Unassembled WGS sequence"/>
</dbReference>
<evidence type="ECO:0000313" key="5">
    <source>
        <dbReference type="EMBL" id="RHC54898.1"/>
    </source>
</evidence>
<dbReference type="Pfam" id="PF00392">
    <property type="entry name" value="GntR"/>
    <property type="match status" value="1"/>
</dbReference>
<dbReference type="SMART" id="SM00345">
    <property type="entry name" value="HTH_GNTR"/>
    <property type="match status" value="1"/>
</dbReference>